<dbReference type="AlphaFoldDB" id="A0A5N5FQ84"/>
<dbReference type="PANTHER" id="PTHR13683">
    <property type="entry name" value="ASPARTYL PROTEASES"/>
    <property type="match status" value="1"/>
</dbReference>
<evidence type="ECO:0000259" key="8">
    <source>
        <dbReference type="PROSITE" id="PS51767"/>
    </source>
</evidence>
<comment type="caution">
    <text evidence="9">The sequence shown here is derived from an EMBL/GenBank/DDBJ whole genome shotgun (WGS) entry which is preliminary data.</text>
</comment>
<sequence>MDLHKNSRAAVLGCFLILSTLFSDASANLVFSVSHKFKGRDGRSLSELKAHDSRRHGRILTGSASAVDLQLGGNGHPSETGLYFAKLGIGSPSKDYYVQVDTGSDILWVNCVGCTNCPKKSDIGVKLTLYDPKSSSTYSAVTCDQEFCTSKYNGRLPGCQPDLLCQYDVTYGDGSETAGYFVQDTIQFDKGTNGSVVFGCGDKQSGQLGKTAEALDGILGFGQSNSSVFSQLAASGKVKKQFAHCLDNVRGGGIFAIGEVVEPQVNNTTPLVPNQAHYNVVLEAIEVGGDVLQLASDVFGTGSNKGTIIDSGTTLAYLPQEVFDPVMKKVLAKQPDLNLHTVDDQFSCFQFSSNVDEGFPLVMFHFKNSASLTVYPHDYLFQLKEDVWCSGWQSSGMKSKGGDSMTLLGDLVLSNKLVIYDLENQTIGWADYNCSSSIKVGNEKTGGVDTIGAHNLSSASTFTIGRLILTFFLLISAVF</sequence>
<dbReference type="EMBL" id="SMOL01000559">
    <property type="protein sequence ID" value="KAB2605265.1"/>
    <property type="molecule type" value="Genomic_DNA"/>
</dbReference>
<feature type="active site" evidence="6">
    <location>
        <position position="101"/>
    </location>
</feature>
<name>A0A5N5FQ84_9ROSA</name>
<dbReference type="SUPFAM" id="SSF50630">
    <property type="entry name" value="Acid proteases"/>
    <property type="match status" value="1"/>
</dbReference>
<dbReference type="Gene3D" id="2.40.70.10">
    <property type="entry name" value="Acid Proteases"/>
    <property type="match status" value="2"/>
</dbReference>
<dbReference type="PRINTS" id="PR00792">
    <property type="entry name" value="PEPSIN"/>
</dbReference>
<dbReference type="OrthoDB" id="2747330at2759"/>
<keyword evidence="2" id="KW-0645">Protease</keyword>
<evidence type="ECO:0000256" key="5">
    <source>
        <dbReference type="ARBA" id="ARBA00023180"/>
    </source>
</evidence>
<dbReference type="PANTHER" id="PTHR13683:SF768">
    <property type="entry name" value="EUKARYOTIC ASPARTYL PROTEASE FAMILY PROTEIN"/>
    <property type="match status" value="1"/>
</dbReference>
<organism evidence="9 10">
    <name type="scientific">Pyrus ussuriensis x Pyrus communis</name>
    <dbReference type="NCBI Taxonomy" id="2448454"/>
    <lineage>
        <taxon>Eukaryota</taxon>
        <taxon>Viridiplantae</taxon>
        <taxon>Streptophyta</taxon>
        <taxon>Embryophyta</taxon>
        <taxon>Tracheophyta</taxon>
        <taxon>Spermatophyta</taxon>
        <taxon>Magnoliopsida</taxon>
        <taxon>eudicotyledons</taxon>
        <taxon>Gunneridae</taxon>
        <taxon>Pentapetalae</taxon>
        <taxon>rosids</taxon>
        <taxon>fabids</taxon>
        <taxon>Rosales</taxon>
        <taxon>Rosaceae</taxon>
        <taxon>Amygdaloideae</taxon>
        <taxon>Maleae</taxon>
        <taxon>Pyrus</taxon>
    </lineage>
</organism>
<dbReference type="InterPro" id="IPR032799">
    <property type="entry name" value="TAXi_C"/>
</dbReference>
<evidence type="ECO:0000256" key="4">
    <source>
        <dbReference type="ARBA" id="ARBA00022801"/>
    </source>
</evidence>
<keyword evidence="10" id="KW-1185">Reference proteome</keyword>
<evidence type="ECO:0000256" key="1">
    <source>
        <dbReference type="ARBA" id="ARBA00007447"/>
    </source>
</evidence>
<evidence type="ECO:0000256" key="2">
    <source>
        <dbReference type="ARBA" id="ARBA00022670"/>
    </source>
</evidence>
<reference evidence="10" key="2">
    <citation type="submission" date="2019-10" db="EMBL/GenBank/DDBJ databases">
        <title>A de novo genome assembly of a pear dwarfing rootstock.</title>
        <authorList>
            <person name="Wang F."/>
            <person name="Wang J."/>
            <person name="Li S."/>
            <person name="Zhang Y."/>
            <person name="Fang M."/>
            <person name="Ma L."/>
            <person name="Zhao Y."/>
            <person name="Jiang S."/>
        </authorList>
    </citation>
    <scope>NUCLEOTIDE SEQUENCE [LARGE SCALE GENOMIC DNA]</scope>
</reference>
<protein>
    <submittedName>
        <fullName evidence="9">Aspartic proteinase-like protein 2</fullName>
    </submittedName>
</protein>
<dbReference type="GO" id="GO:0006508">
    <property type="term" value="P:proteolysis"/>
    <property type="evidence" value="ECO:0007669"/>
    <property type="project" value="UniProtKB-KW"/>
</dbReference>
<keyword evidence="3" id="KW-0064">Aspartyl protease</keyword>
<evidence type="ECO:0000256" key="6">
    <source>
        <dbReference type="PIRSR" id="PIRSR601461-1"/>
    </source>
</evidence>
<dbReference type="FunFam" id="2.40.70.10:FF:000056">
    <property type="entry name" value="Eukaryotic aspartyl protease family protein"/>
    <property type="match status" value="1"/>
</dbReference>
<dbReference type="InterPro" id="IPR032861">
    <property type="entry name" value="TAXi_N"/>
</dbReference>
<dbReference type="Pfam" id="PF14541">
    <property type="entry name" value="TAXi_C"/>
    <property type="match status" value="1"/>
</dbReference>
<gene>
    <name evidence="9" type="ORF">D8674_004982</name>
</gene>
<proteinExistence type="inferred from homology"/>
<evidence type="ECO:0000313" key="9">
    <source>
        <dbReference type="EMBL" id="KAB2605265.1"/>
    </source>
</evidence>
<comment type="similarity">
    <text evidence="1">Belongs to the peptidase A1 family.</text>
</comment>
<dbReference type="InterPro" id="IPR033121">
    <property type="entry name" value="PEPTIDASE_A1"/>
</dbReference>
<accession>A0A5N5FQ84</accession>
<dbReference type="InterPro" id="IPR001461">
    <property type="entry name" value="Aspartic_peptidase_A1"/>
</dbReference>
<feature type="chain" id="PRO_5024361503" evidence="7">
    <location>
        <begin position="28"/>
        <end position="479"/>
    </location>
</feature>
<keyword evidence="7" id="KW-0732">Signal</keyword>
<feature type="signal peptide" evidence="7">
    <location>
        <begin position="1"/>
        <end position="27"/>
    </location>
</feature>
<dbReference type="GO" id="GO:0004190">
    <property type="term" value="F:aspartic-type endopeptidase activity"/>
    <property type="evidence" value="ECO:0007669"/>
    <property type="project" value="UniProtKB-KW"/>
</dbReference>
<evidence type="ECO:0000313" key="10">
    <source>
        <dbReference type="Proteomes" id="UP000327157"/>
    </source>
</evidence>
<feature type="domain" description="Peptidase A1" evidence="8">
    <location>
        <begin position="83"/>
        <end position="430"/>
    </location>
</feature>
<reference evidence="9 10" key="3">
    <citation type="submission" date="2019-11" db="EMBL/GenBank/DDBJ databases">
        <title>A de novo genome assembly of a pear dwarfing rootstock.</title>
        <authorList>
            <person name="Wang F."/>
            <person name="Wang J."/>
            <person name="Li S."/>
            <person name="Zhang Y."/>
            <person name="Fang M."/>
            <person name="Ma L."/>
            <person name="Zhao Y."/>
            <person name="Jiang S."/>
        </authorList>
    </citation>
    <scope>NUCLEOTIDE SEQUENCE [LARGE SCALE GENOMIC DNA]</scope>
    <source>
        <strain evidence="9">S2</strain>
        <tissue evidence="9">Leaf</tissue>
    </source>
</reference>
<dbReference type="CDD" id="cd05476">
    <property type="entry name" value="pepsin_A_like_plant"/>
    <property type="match status" value="1"/>
</dbReference>
<keyword evidence="4" id="KW-0378">Hydrolase</keyword>
<dbReference type="Proteomes" id="UP000327157">
    <property type="component" value="Chromosome 11"/>
</dbReference>
<dbReference type="InterPro" id="IPR034161">
    <property type="entry name" value="Pepsin-like_plant"/>
</dbReference>
<dbReference type="PROSITE" id="PS51767">
    <property type="entry name" value="PEPTIDASE_A1"/>
    <property type="match status" value="1"/>
</dbReference>
<dbReference type="InterPro" id="IPR021109">
    <property type="entry name" value="Peptidase_aspartic_dom_sf"/>
</dbReference>
<keyword evidence="5" id="KW-0325">Glycoprotein</keyword>
<evidence type="ECO:0000256" key="3">
    <source>
        <dbReference type="ARBA" id="ARBA00022750"/>
    </source>
</evidence>
<dbReference type="Pfam" id="PF14543">
    <property type="entry name" value="TAXi_N"/>
    <property type="match status" value="1"/>
</dbReference>
<reference evidence="9 10" key="1">
    <citation type="submission" date="2019-09" db="EMBL/GenBank/DDBJ databases">
        <authorList>
            <person name="Ou C."/>
        </authorList>
    </citation>
    <scope>NUCLEOTIDE SEQUENCE [LARGE SCALE GENOMIC DNA]</scope>
    <source>
        <strain evidence="9">S2</strain>
        <tissue evidence="9">Leaf</tissue>
    </source>
</reference>
<evidence type="ECO:0000256" key="7">
    <source>
        <dbReference type="SAM" id="SignalP"/>
    </source>
</evidence>
<feature type="active site" evidence="6">
    <location>
        <position position="310"/>
    </location>
</feature>